<gene>
    <name evidence="1" type="ORF">COLO4_31554</name>
</gene>
<protein>
    <submittedName>
        <fullName evidence="1">Uncharacterized protein</fullName>
    </submittedName>
</protein>
<dbReference type="AlphaFoldDB" id="A0A1R3H3Z4"/>
<dbReference type="PANTHER" id="PTHR36615">
    <property type="entry name" value="PROTEIN, PUTATIVE-RELATED"/>
    <property type="match status" value="1"/>
</dbReference>
<dbReference type="PANTHER" id="PTHR36615:SF7">
    <property type="entry name" value="PROTEIN, PUTATIVE-RELATED"/>
    <property type="match status" value="1"/>
</dbReference>
<sequence>MAGTRRTMINGRIYSRGIVSRPIPKRGQVKLAMVLVLANSFASIFSRTSSRCAAATVSR</sequence>
<reference evidence="2" key="1">
    <citation type="submission" date="2013-09" db="EMBL/GenBank/DDBJ databases">
        <title>Corchorus olitorius genome sequencing.</title>
        <authorList>
            <person name="Alam M."/>
            <person name="Haque M.S."/>
            <person name="Islam M.S."/>
            <person name="Emdad E.M."/>
            <person name="Islam M.M."/>
            <person name="Ahmed B."/>
            <person name="Halim A."/>
            <person name="Hossen Q.M.M."/>
            <person name="Hossain M.Z."/>
            <person name="Ahmed R."/>
            <person name="Khan M.M."/>
            <person name="Islam R."/>
            <person name="Rashid M.M."/>
            <person name="Khan S.A."/>
            <person name="Rahman M.S."/>
            <person name="Alam M."/>
            <person name="Yahiya A.S."/>
            <person name="Khan M.S."/>
            <person name="Azam M.S."/>
            <person name="Haque T."/>
            <person name="Lashkar M.Z.H."/>
            <person name="Akhand A.I."/>
            <person name="Morshed G."/>
            <person name="Roy S."/>
            <person name="Uddin K.S."/>
            <person name="Rabeya T."/>
            <person name="Hossain A.S."/>
            <person name="Chowdhury A."/>
            <person name="Snigdha A.R."/>
            <person name="Mortoza M.S."/>
            <person name="Matin S.A."/>
            <person name="Hoque S.M.E."/>
            <person name="Islam M.K."/>
            <person name="Roy D.K."/>
            <person name="Haider R."/>
            <person name="Moosa M.M."/>
            <person name="Elias S.M."/>
            <person name="Hasan A.M."/>
            <person name="Jahan S."/>
            <person name="Shafiuddin M."/>
            <person name="Mahmood N."/>
            <person name="Shommy N.S."/>
        </authorList>
    </citation>
    <scope>NUCLEOTIDE SEQUENCE [LARGE SCALE GENOMIC DNA]</scope>
    <source>
        <strain evidence="2">cv. O-4</strain>
    </source>
</reference>
<name>A0A1R3H3Z4_9ROSI</name>
<comment type="caution">
    <text evidence="1">The sequence shown here is derived from an EMBL/GenBank/DDBJ whole genome shotgun (WGS) entry which is preliminary data.</text>
</comment>
<organism evidence="1 2">
    <name type="scientific">Corchorus olitorius</name>
    <dbReference type="NCBI Taxonomy" id="93759"/>
    <lineage>
        <taxon>Eukaryota</taxon>
        <taxon>Viridiplantae</taxon>
        <taxon>Streptophyta</taxon>
        <taxon>Embryophyta</taxon>
        <taxon>Tracheophyta</taxon>
        <taxon>Spermatophyta</taxon>
        <taxon>Magnoliopsida</taxon>
        <taxon>eudicotyledons</taxon>
        <taxon>Gunneridae</taxon>
        <taxon>Pentapetalae</taxon>
        <taxon>rosids</taxon>
        <taxon>malvids</taxon>
        <taxon>Malvales</taxon>
        <taxon>Malvaceae</taxon>
        <taxon>Grewioideae</taxon>
        <taxon>Apeibeae</taxon>
        <taxon>Corchorus</taxon>
    </lineage>
</organism>
<dbReference type="Proteomes" id="UP000187203">
    <property type="component" value="Unassembled WGS sequence"/>
</dbReference>
<evidence type="ECO:0000313" key="2">
    <source>
        <dbReference type="Proteomes" id="UP000187203"/>
    </source>
</evidence>
<keyword evidence="2" id="KW-1185">Reference proteome</keyword>
<dbReference type="OrthoDB" id="1933849at2759"/>
<dbReference type="EMBL" id="AWUE01020860">
    <property type="protein sequence ID" value="OMO65078.1"/>
    <property type="molecule type" value="Genomic_DNA"/>
</dbReference>
<accession>A0A1R3H3Z4</accession>
<proteinExistence type="predicted"/>
<evidence type="ECO:0000313" key="1">
    <source>
        <dbReference type="EMBL" id="OMO65078.1"/>
    </source>
</evidence>